<dbReference type="Gene3D" id="3.40.109.10">
    <property type="entry name" value="NADH Oxidase"/>
    <property type="match status" value="1"/>
</dbReference>
<dbReference type="EMBL" id="WUUL01000009">
    <property type="protein sequence ID" value="MXQ54812.1"/>
    <property type="molecule type" value="Genomic_DNA"/>
</dbReference>
<dbReference type="PANTHER" id="PTHR43673">
    <property type="entry name" value="NAD(P)H NITROREDUCTASE YDGI-RELATED"/>
    <property type="match status" value="1"/>
</dbReference>
<accession>A0A6I4W3D9</accession>
<comment type="similarity">
    <text evidence="1">Belongs to the nitroreductase family.</text>
</comment>
<dbReference type="GO" id="GO:0016491">
    <property type="term" value="F:oxidoreductase activity"/>
    <property type="evidence" value="ECO:0007669"/>
    <property type="project" value="UniProtKB-KW"/>
</dbReference>
<evidence type="ECO:0000313" key="5">
    <source>
        <dbReference type="Proteomes" id="UP000430692"/>
    </source>
</evidence>
<dbReference type="InterPro" id="IPR029479">
    <property type="entry name" value="Nitroreductase"/>
</dbReference>
<dbReference type="PANTHER" id="PTHR43673:SF3">
    <property type="entry name" value="NAD(P)H NITROREDUCTASE YODC-RELATED"/>
    <property type="match status" value="1"/>
</dbReference>
<evidence type="ECO:0000256" key="1">
    <source>
        <dbReference type="ARBA" id="ARBA00007118"/>
    </source>
</evidence>
<dbReference type="SUPFAM" id="SSF55469">
    <property type="entry name" value="FMN-dependent nitroreductase-like"/>
    <property type="match status" value="1"/>
</dbReference>
<comment type="caution">
    <text evidence="4">The sequence shown here is derived from an EMBL/GenBank/DDBJ whole genome shotgun (WGS) entry which is preliminary data.</text>
</comment>
<name>A0A6I4W3D9_9BACL</name>
<organism evidence="4 5">
    <name type="scientific">Shimazuella alba</name>
    <dbReference type="NCBI Taxonomy" id="2690964"/>
    <lineage>
        <taxon>Bacteria</taxon>
        <taxon>Bacillati</taxon>
        <taxon>Bacillota</taxon>
        <taxon>Bacilli</taxon>
        <taxon>Bacillales</taxon>
        <taxon>Thermoactinomycetaceae</taxon>
        <taxon>Shimazuella</taxon>
    </lineage>
</organism>
<gene>
    <name evidence="4" type="ORF">GSM42_14030</name>
</gene>
<evidence type="ECO:0000256" key="2">
    <source>
        <dbReference type="ARBA" id="ARBA00023002"/>
    </source>
</evidence>
<reference evidence="4 5" key="1">
    <citation type="submission" date="2019-12" db="EMBL/GenBank/DDBJ databases">
        <title>Whole-genome analyses of novel actinobacteria.</title>
        <authorList>
            <person name="Sahin N."/>
            <person name="Saygin H."/>
        </authorList>
    </citation>
    <scope>NUCLEOTIDE SEQUENCE [LARGE SCALE GENOMIC DNA]</scope>
    <source>
        <strain evidence="4 5">KC615</strain>
    </source>
</reference>
<protein>
    <submittedName>
        <fullName evidence="4">Nitroreductase family protein</fullName>
    </submittedName>
</protein>
<dbReference type="InterPro" id="IPR000415">
    <property type="entry name" value="Nitroreductase-like"/>
</dbReference>
<keyword evidence="2" id="KW-0560">Oxidoreductase</keyword>
<dbReference type="Proteomes" id="UP000430692">
    <property type="component" value="Unassembled WGS sequence"/>
</dbReference>
<proteinExistence type="inferred from homology"/>
<feature type="domain" description="Nitroreductase" evidence="3">
    <location>
        <begin position="2"/>
        <end position="152"/>
    </location>
</feature>
<evidence type="ECO:0000313" key="4">
    <source>
        <dbReference type="EMBL" id="MXQ54812.1"/>
    </source>
</evidence>
<dbReference type="Pfam" id="PF00881">
    <property type="entry name" value="Nitroreductase"/>
    <property type="match status" value="1"/>
</dbReference>
<dbReference type="AlphaFoldDB" id="A0A6I4W3D9"/>
<sequence length="175" mass="19722">MIQLAQTAPSAWNLQHWQVIVVQDPAHKKNLLPIVNNQQQVEDASVVFIILGDLEADKNTEFVYLPLVQSGDLPEQTYKHLLDDMKEEYENRKHKSRDSAFLNASLFAMQLMLAAKSKGYATVPMGGFQAEELVAELRIPERFVPVMIITAGIASKQAHATTRLPLDRIVIHESF</sequence>
<evidence type="ECO:0000259" key="3">
    <source>
        <dbReference type="Pfam" id="PF00881"/>
    </source>
</evidence>
<keyword evidence="5" id="KW-1185">Reference proteome</keyword>